<reference evidence="4 5" key="1">
    <citation type="submission" date="2016-07" db="EMBL/GenBank/DDBJ databases">
        <title>Pervasive Adenine N6-methylation of Active Genes in Fungi.</title>
        <authorList>
            <consortium name="DOE Joint Genome Institute"/>
            <person name="Mondo S.J."/>
            <person name="Dannebaum R.O."/>
            <person name="Kuo R.C."/>
            <person name="Labutti K."/>
            <person name="Haridas S."/>
            <person name="Kuo A."/>
            <person name="Salamov A."/>
            <person name="Ahrendt S.R."/>
            <person name="Lipzen A."/>
            <person name="Sullivan W."/>
            <person name="Andreopoulos W.B."/>
            <person name="Clum A."/>
            <person name="Lindquist E."/>
            <person name="Daum C."/>
            <person name="Ramamoorthy G.K."/>
            <person name="Gryganskyi A."/>
            <person name="Culley D."/>
            <person name="Magnuson J.K."/>
            <person name="James T.Y."/>
            <person name="O'Malley M.A."/>
            <person name="Stajich J.E."/>
            <person name="Spatafora J.W."/>
            <person name="Visel A."/>
            <person name="Grigoriev I.V."/>
        </authorList>
    </citation>
    <scope>NUCLEOTIDE SEQUENCE [LARGE SCALE GENOMIC DNA]</scope>
    <source>
        <strain evidence="4 5">JEL800</strain>
    </source>
</reference>
<dbReference type="GO" id="GO:0055088">
    <property type="term" value="P:lipid homeostasis"/>
    <property type="evidence" value="ECO:0007669"/>
    <property type="project" value="InterPro"/>
</dbReference>
<feature type="domain" description="Brl1/Brr6" evidence="3">
    <location>
        <begin position="76"/>
        <end position="203"/>
    </location>
</feature>
<name>A0A1Y2AL80_9FUNG</name>
<organism evidence="4 5">
    <name type="scientific">Rhizoclosmatium globosum</name>
    <dbReference type="NCBI Taxonomy" id="329046"/>
    <lineage>
        <taxon>Eukaryota</taxon>
        <taxon>Fungi</taxon>
        <taxon>Fungi incertae sedis</taxon>
        <taxon>Chytridiomycota</taxon>
        <taxon>Chytridiomycota incertae sedis</taxon>
        <taxon>Chytridiomycetes</taxon>
        <taxon>Chytridiales</taxon>
        <taxon>Chytriomycetaceae</taxon>
        <taxon>Rhizoclosmatium</taxon>
    </lineage>
</organism>
<evidence type="ECO:0000313" key="5">
    <source>
        <dbReference type="Proteomes" id="UP000193642"/>
    </source>
</evidence>
<dbReference type="Proteomes" id="UP000193642">
    <property type="component" value="Unassembled WGS sequence"/>
</dbReference>
<sequence length="316" mass="35180">MDLTEDEDAQNSVGTRELTSVNDASTAAAKTKNEGGFLSSWWSKSETASQSSNPTNTNTQQTHHTFSNHLLWPYILMGYLRLAFTLFTMALSIYLIVQFIRTVQHDLEMKAVEYSSEIIQQVHDCSKMYLANKCSPPEHRVPAMQQMCSEWELCMNRNPLEVGRLKVGAEAIAEVLNRLFEPLSIKTMIFGSVLFFGTMYLYFTAPSFENLKTLPPQLHSFPQQSQHQGQHSAFHQPHQSHAQPSPYTSHAGSAMANLPGMPQFGVPAGAAQMHHHYYGVGAIHGAHVVDRGLRRQTGKPGNGLSGMSLDDDDEDI</sequence>
<evidence type="ECO:0000256" key="1">
    <source>
        <dbReference type="SAM" id="MobiDB-lite"/>
    </source>
</evidence>
<dbReference type="GO" id="GO:0006998">
    <property type="term" value="P:nuclear envelope organization"/>
    <property type="evidence" value="ECO:0007669"/>
    <property type="project" value="InterPro"/>
</dbReference>
<dbReference type="Pfam" id="PF10104">
    <property type="entry name" value="Brr6_like_C_C"/>
    <property type="match status" value="1"/>
</dbReference>
<comment type="caution">
    <text evidence="4">The sequence shown here is derived from an EMBL/GenBank/DDBJ whole genome shotgun (WGS) entry which is preliminary data.</text>
</comment>
<evidence type="ECO:0000259" key="3">
    <source>
        <dbReference type="SMART" id="SM01042"/>
    </source>
</evidence>
<dbReference type="AlphaFoldDB" id="A0A1Y2AL80"/>
<evidence type="ECO:0000313" key="4">
    <source>
        <dbReference type="EMBL" id="ORY23329.1"/>
    </source>
</evidence>
<keyword evidence="2" id="KW-0472">Membrane</keyword>
<proteinExistence type="predicted"/>
<dbReference type="InterPro" id="IPR040202">
    <property type="entry name" value="Brl1/Brr6"/>
</dbReference>
<feature type="region of interest" description="Disordered" evidence="1">
    <location>
        <begin position="293"/>
        <end position="316"/>
    </location>
</feature>
<protein>
    <recommendedName>
        <fullName evidence="3">Brl1/Brr6 domain-containing protein</fullName>
    </recommendedName>
</protein>
<feature type="transmembrane region" description="Helical" evidence="2">
    <location>
        <begin position="183"/>
        <end position="203"/>
    </location>
</feature>
<dbReference type="GO" id="GO:0031965">
    <property type="term" value="C:nuclear membrane"/>
    <property type="evidence" value="ECO:0007669"/>
    <property type="project" value="InterPro"/>
</dbReference>
<evidence type="ECO:0000256" key="2">
    <source>
        <dbReference type="SAM" id="Phobius"/>
    </source>
</evidence>
<dbReference type="PANTHER" id="PTHR28136">
    <property type="entry name" value="NUCLEUS EXPORT PROTEIN BRR6"/>
    <property type="match status" value="1"/>
</dbReference>
<keyword evidence="5" id="KW-1185">Reference proteome</keyword>
<keyword evidence="2" id="KW-1133">Transmembrane helix</keyword>
<feature type="region of interest" description="Disordered" evidence="1">
    <location>
        <begin position="1"/>
        <end position="32"/>
    </location>
</feature>
<feature type="region of interest" description="Disordered" evidence="1">
    <location>
        <begin position="216"/>
        <end position="254"/>
    </location>
</feature>
<feature type="transmembrane region" description="Helical" evidence="2">
    <location>
        <begin position="79"/>
        <end position="100"/>
    </location>
</feature>
<feature type="compositionally biased region" description="Polar residues" evidence="1">
    <location>
        <begin position="10"/>
        <end position="25"/>
    </location>
</feature>
<dbReference type="PANTHER" id="PTHR28136:SF1">
    <property type="entry name" value="NUCLEUS EXPORT PROTEIN BRL1"/>
    <property type="match status" value="1"/>
</dbReference>
<accession>A0A1Y2AL80</accession>
<keyword evidence="2" id="KW-0812">Transmembrane</keyword>
<gene>
    <name evidence="4" type="ORF">BCR33DRAFT_748471</name>
</gene>
<feature type="compositionally biased region" description="Polar residues" evidence="1">
    <location>
        <begin position="220"/>
        <end position="251"/>
    </location>
</feature>
<dbReference type="InterPro" id="IPR018767">
    <property type="entry name" value="Brl1/Brr6_dom"/>
</dbReference>
<dbReference type="OrthoDB" id="5961at2759"/>
<dbReference type="SMART" id="SM01042">
    <property type="entry name" value="Brr6_like_C_C"/>
    <property type="match status" value="1"/>
</dbReference>
<dbReference type="EMBL" id="MCGO01000162">
    <property type="protein sequence ID" value="ORY23329.1"/>
    <property type="molecule type" value="Genomic_DNA"/>
</dbReference>